<dbReference type="Pfam" id="PF01636">
    <property type="entry name" value="APH"/>
    <property type="match status" value="1"/>
</dbReference>
<dbReference type="Proteomes" id="UP000234748">
    <property type="component" value="Unassembled WGS sequence"/>
</dbReference>
<dbReference type="Gene3D" id="3.90.1200.10">
    <property type="match status" value="1"/>
</dbReference>
<proteinExistence type="predicted"/>
<dbReference type="EMBL" id="PGUY01000014">
    <property type="protein sequence ID" value="PLT30872.1"/>
    <property type="molecule type" value="Genomic_DNA"/>
</dbReference>
<evidence type="ECO:0000313" key="3">
    <source>
        <dbReference type="Proteomes" id="UP000234748"/>
    </source>
</evidence>
<dbReference type="InterPro" id="IPR011009">
    <property type="entry name" value="Kinase-like_dom_sf"/>
</dbReference>
<reference evidence="2 3" key="1">
    <citation type="submission" date="2017-11" db="EMBL/GenBank/DDBJ databases">
        <title>Comparitive Functional Genomics of Dry Heat Resistant strains isolated from the Viking Spacecraft.</title>
        <authorList>
            <person name="Seuylemezian A."/>
            <person name="Cooper K."/>
            <person name="Vaishampayan P."/>
        </authorList>
    </citation>
    <scope>NUCLEOTIDE SEQUENCE [LARGE SCALE GENOMIC DNA]</scope>
    <source>
        <strain evidence="2 3">V1-29</strain>
    </source>
</reference>
<keyword evidence="3" id="KW-1185">Reference proteome</keyword>
<dbReference type="InterPro" id="IPR002575">
    <property type="entry name" value="Aminoglycoside_PTrfase"/>
</dbReference>
<accession>A0A2N5M950</accession>
<protein>
    <recommendedName>
        <fullName evidence="1">Aminoglycoside phosphotransferase domain-containing protein</fullName>
    </recommendedName>
</protein>
<evidence type="ECO:0000313" key="2">
    <source>
        <dbReference type="EMBL" id="PLT30872.1"/>
    </source>
</evidence>
<evidence type="ECO:0000259" key="1">
    <source>
        <dbReference type="Pfam" id="PF01636"/>
    </source>
</evidence>
<organism evidence="2 3">
    <name type="scientific">Peribacillus deserti</name>
    <dbReference type="NCBI Taxonomy" id="673318"/>
    <lineage>
        <taxon>Bacteria</taxon>
        <taxon>Bacillati</taxon>
        <taxon>Bacillota</taxon>
        <taxon>Bacilli</taxon>
        <taxon>Bacillales</taxon>
        <taxon>Bacillaceae</taxon>
        <taxon>Peribacillus</taxon>
    </lineage>
</organism>
<gene>
    <name evidence="2" type="ORF">CUU66_04765</name>
</gene>
<dbReference type="AlphaFoldDB" id="A0A2N5M950"/>
<dbReference type="SUPFAM" id="SSF56112">
    <property type="entry name" value="Protein kinase-like (PK-like)"/>
    <property type="match status" value="1"/>
</dbReference>
<dbReference type="OrthoDB" id="2373610at2"/>
<feature type="domain" description="Aminoglycoside phosphotransferase" evidence="1">
    <location>
        <begin position="33"/>
        <end position="247"/>
    </location>
</feature>
<comment type="caution">
    <text evidence="2">The sequence shown here is derived from an EMBL/GenBank/DDBJ whole genome shotgun (WGS) entry which is preliminary data.</text>
</comment>
<name>A0A2N5M950_9BACI</name>
<sequence>MLMKVRTMSAKPKGDSAFRTRLLAYLKDHGFDVKKINKIRENVYKIQTQRRIYFFKGFSSFRKYETQKALTKLLRQYGFYKTYKFLFDIQPFEHKGYYYGFIEYLKPHKEEFRFNTRKNRAEGLRVLGELHRATGKIMNDQRFYYPIPKYNQIAKWKQRLEEFESVSHIVAQYVPEQVINQAIMWGKWAIKGAKEHEIHLYQEPDVITHGDVAYHNFLRVQTGEVYLIDWDLISKAPPIIDYLQFANRILPSINYSYKELWSYPAFRNLKNNPAFLYGLGFPSDIFREWNRLVRENLLASQSHIHSVWKLTVEGFDNRIKFQEHLMERIAHMTGKR</sequence>